<keyword evidence="14" id="KW-1185">Reference proteome</keyword>
<feature type="domain" description="Dystroglycan-type cadherin-like" evidence="12">
    <location>
        <begin position="1302"/>
        <end position="1394"/>
    </location>
</feature>
<dbReference type="InterPro" id="IPR013783">
    <property type="entry name" value="Ig-like_fold"/>
</dbReference>
<gene>
    <name evidence="13" type="ORF">JY651_16750</name>
</gene>
<protein>
    <submittedName>
        <fullName evidence="13">Myxosortase-dependent M36 family metallopeptidase</fullName>
    </submittedName>
</protein>
<dbReference type="Gene3D" id="2.60.40.3010">
    <property type="match status" value="3"/>
</dbReference>
<feature type="domain" description="PKD/Chitinase" evidence="11">
    <location>
        <begin position="1304"/>
        <end position="1390"/>
    </location>
</feature>
<dbReference type="PANTHER" id="PTHR33478:SF1">
    <property type="entry name" value="EXTRACELLULAR METALLOPROTEINASE MEP"/>
    <property type="match status" value="1"/>
</dbReference>
<dbReference type="Pfam" id="PF02225">
    <property type="entry name" value="PA"/>
    <property type="match status" value="1"/>
</dbReference>
<evidence type="ECO:0000256" key="10">
    <source>
        <dbReference type="ARBA" id="ARBA00023145"/>
    </source>
</evidence>
<dbReference type="NCBIfam" id="TIGR03901">
    <property type="entry name" value="MYXO-CTERM"/>
    <property type="match status" value="1"/>
</dbReference>
<evidence type="ECO:0000256" key="5">
    <source>
        <dbReference type="ARBA" id="ARBA00022670"/>
    </source>
</evidence>
<reference evidence="13 14" key="1">
    <citation type="submission" date="2021-02" db="EMBL/GenBank/DDBJ databases">
        <title>De Novo genome assembly of isolated myxobacteria.</title>
        <authorList>
            <person name="Stevens D.C."/>
        </authorList>
    </citation>
    <scope>NUCLEOTIDE SEQUENCE [LARGE SCALE GENOMIC DNA]</scope>
    <source>
        <strain evidence="14">SCPEA02</strain>
    </source>
</reference>
<dbReference type="Gene3D" id="3.50.30.30">
    <property type="match status" value="1"/>
</dbReference>
<name>A0ABX7P7T8_9BACT</name>
<dbReference type="InterPro" id="IPR046450">
    <property type="entry name" value="PA_dom_sf"/>
</dbReference>
<evidence type="ECO:0000259" key="12">
    <source>
        <dbReference type="SMART" id="SM00736"/>
    </source>
</evidence>
<dbReference type="SUPFAM" id="SSF52025">
    <property type="entry name" value="PA domain"/>
    <property type="match status" value="1"/>
</dbReference>
<feature type="domain" description="Dystroglycan-type cadherin-like" evidence="12">
    <location>
        <begin position="1202"/>
        <end position="1301"/>
    </location>
</feature>
<dbReference type="InterPro" id="IPR001842">
    <property type="entry name" value="Peptidase_M36"/>
</dbReference>
<feature type="domain" description="PKD/Chitinase" evidence="11">
    <location>
        <begin position="1213"/>
        <end position="1297"/>
    </location>
</feature>
<feature type="domain" description="Dystroglycan-type cadherin-like" evidence="12">
    <location>
        <begin position="1581"/>
        <end position="1671"/>
    </location>
</feature>
<dbReference type="EMBL" id="CP071090">
    <property type="protein sequence ID" value="QSQ26475.1"/>
    <property type="molecule type" value="Genomic_DNA"/>
</dbReference>
<evidence type="ECO:0000256" key="7">
    <source>
        <dbReference type="ARBA" id="ARBA00022801"/>
    </source>
</evidence>
<dbReference type="SUPFAM" id="SSF55486">
    <property type="entry name" value="Metalloproteases ('zincins'), catalytic domain"/>
    <property type="match status" value="1"/>
</dbReference>
<dbReference type="Gene3D" id="2.60.40.10">
    <property type="entry name" value="Immunoglobulins"/>
    <property type="match status" value="4"/>
</dbReference>
<dbReference type="InterPro" id="IPR027268">
    <property type="entry name" value="Peptidase_M4/M1_CTD_sf"/>
</dbReference>
<comment type="similarity">
    <text evidence="3">Belongs to the peptidase M36 family.</text>
</comment>
<dbReference type="InterPro" id="IPR022409">
    <property type="entry name" value="PKD/Chitinase_dom"/>
</dbReference>
<feature type="domain" description="PKD/Chitinase" evidence="11">
    <location>
        <begin position="1578"/>
        <end position="1667"/>
    </location>
</feature>
<feature type="domain" description="PKD/Chitinase" evidence="11">
    <location>
        <begin position="1489"/>
        <end position="1575"/>
    </location>
</feature>
<dbReference type="InterPro" id="IPR006644">
    <property type="entry name" value="Cadg"/>
</dbReference>
<proteinExistence type="inferred from homology"/>
<dbReference type="NCBIfam" id="TIGR03382">
    <property type="entry name" value="GC_trans_RRR"/>
    <property type="match status" value="1"/>
</dbReference>
<dbReference type="PANTHER" id="PTHR33478">
    <property type="entry name" value="EXTRACELLULAR METALLOPROTEINASE MEP"/>
    <property type="match status" value="1"/>
</dbReference>
<comment type="subcellular location">
    <subcellularLocation>
        <location evidence="2">Secreted</location>
    </subcellularLocation>
</comment>
<dbReference type="Gene3D" id="3.10.170.10">
    <property type="match status" value="1"/>
</dbReference>
<dbReference type="InterPro" id="IPR003137">
    <property type="entry name" value="PA_domain"/>
</dbReference>
<feature type="domain" description="PKD/Chitinase" evidence="11">
    <location>
        <begin position="1393"/>
        <end position="1482"/>
    </location>
</feature>
<organism evidence="13 14">
    <name type="scientific">Pyxidicoccus parkwayensis</name>
    <dbReference type="NCBI Taxonomy" id="2813578"/>
    <lineage>
        <taxon>Bacteria</taxon>
        <taxon>Pseudomonadati</taxon>
        <taxon>Myxococcota</taxon>
        <taxon>Myxococcia</taxon>
        <taxon>Myxococcales</taxon>
        <taxon>Cystobacterineae</taxon>
        <taxon>Myxococcaceae</taxon>
        <taxon>Pyxidicoccus</taxon>
    </lineage>
</organism>
<dbReference type="Proteomes" id="UP000662747">
    <property type="component" value="Chromosome"/>
</dbReference>
<evidence type="ECO:0000259" key="11">
    <source>
        <dbReference type="SMART" id="SM00089"/>
    </source>
</evidence>
<evidence type="ECO:0000313" key="13">
    <source>
        <dbReference type="EMBL" id="QSQ26475.1"/>
    </source>
</evidence>
<dbReference type="InterPro" id="IPR017756">
    <property type="entry name" value="TM_Gly-Cys-Arg_CS"/>
</dbReference>
<dbReference type="Gene3D" id="2.60.120.260">
    <property type="entry name" value="Galactose-binding domain-like"/>
    <property type="match status" value="1"/>
</dbReference>
<keyword evidence="7" id="KW-0378">Hydrolase</keyword>
<evidence type="ECO:0000313" key="14">
    <source>
        <dbReference type="Proteomes" id="UP000662747"/>
    </source>
</evidence>
<evidence type="ECO:0000256" key="2">
    <source>
        <dbReference type="ARBA" id="ARBA00004613"/>
    </source>
</evidence>
<keyword evidence="8" id="KW-0862">Zinc</keyword>
<sequence length="1890" mass="197212">MVLGHPPRSQSGSHPHVENREHAHVRRLVATLSGLSLVLSGTSAFARTLPNYDALQDAKPAGRIAAGFKPVGFKGPSVAHRDERTGSPTFIWAQKRADASSKLRASQFASMAPEQAALAQLADSAALYGVTSFEAAGAKVVHVSQNKQGVKVVTLAQEAGGIEVFRSSLNLLLNRGNELVAVSGSLSKHVSSAVAPRLKFQLPASAAVSAAYQDLTGNSLDASLLKSVKSANDGKYTHFELATYARPLEEGLIIPARAKQVYFNLPNALVPAYYVELNTGRPDSTDSDYYSYVISALDGRILLRNNLTSDAEFSYRAFADTTPPFTPWDGPSGNTATPHPTGTTDNFRAPFVAPALVTLQNAPFSQNDPWLPDGATVTRGNNVDAFANLTAPDGYNDGDLRPTVTAPGVFDRTMLFDIQPNANAEQIAAATTSLFFLNNWLHDWYYDAGFDEASGNAQVDNFGRGGIGGDAIRAQAQDYSGTNNANMSTPADGNSPRMRMYLFSGPSGKMTVNAPASVAGDYLVGIASGFGPQTFDVTGNVVVALDESNATGPGTTDGCTTLTNAAEVAGKIALIDRGTCGFAIKVGIAQAAGAIGVVIADNAPGYVAAMGGTATGLTIPVLRITLADGNKLRAAIPEGLNLRLFRGTSIGLDGTVDNTIVAHEWGHYISNRLVQNSAGLTNNQGRSMGEGWGDFTALLMITRPEDINVPANANWNGAYGAAEYATRGSSPDPAFFGIRRVTYSSDMAKNALTFKHITDGVALPTTAPIAPLGNNAEVHNSGEIWATMLWECYTSLLRAHPFQEAQDRMKSYLVNGYKLTPAAPTFLEARDAIIAAAYANDPADGDRFWAAFAKRGAGVGAIAPDRNSTTHAGLRESFLTGIDVDVLAAFYEDDLNHPGDEDGILDNGETGMITFVLYNHGSEIAADTSVTVVSPTPGVTVGNHGTVTVDPIAIGDYAFVSVPVSLNGASTAQRLDFTYAVRDDRMAIPGDKSDVLAFKANYDEVPNATTSETVESNPSSLPWTTENNPDLVDASFGIVEFEDLNRTFYGEDVGAPADFSLITPPLDVSATQPFVVSFKHSYDFEADTGGNYDGAVIELSEDNGDTWVDIGDSLYTGSLITYTGNLNPLAGRRAITGTTVGFPTFNTATLNLGTAYAGKTVLIRFRIGTDNGAGNTGWVLDDISFSGITNTPFTKICDDSGVCANTAPVISAGPDVTVNERTQVSLTGSAFDADGQALSYAWARVSGPTVTINNANTLTPSFTAPEVTSDQNLVLRLSATDGAVVVSDTVTVRIINVNRAPTVNAGIDLTADERSTVTLSGSASDADADTLTYLWTQTAGTAVSLRGYDKATATFTAPETVNGETLTFALKVSDGKTSTTDSVDVIVSNVNRAPVVTASSATFDERSAATLSASATDPDGDSLTYHWAQTDGPEVVLSGADSATVSFNTGEVAADAVLKFTVTVSDGHATDSKEVVVNVRQVNVQPTVNAGADTAADERSTVTMIASASDADGDSLSYHWVQVSGTPVALSNANSAEVSFTAPETVNGETLSFIVTVSDGKSTTSDTKNVQVLPVNRDPSVTASAVVVDERSTASLVASGIDPDGDSLSYSWEQVSGPNVTLTGANSATATFPTGEVTADTELTFRVTVSDGHASATHDVVVTVRQVNRAPVANAGEAASVKGKAAVTLDGSASADADGQTVTYQWTQVGGPWVSLNGANTAKPTFTAPDVKANTELTFRLVVSDGTLTSDGDTVTVTVTQSDNIVPVAKARVLLSGDQTSMTLDGSASSDPDGDALTYKWEQTGGPAVTLNNPNQAVLSVDVPELDDDSATFSFKLTVTDARGGTHTATADATATPDSGGCSSTGAGAPAGLLGLALLSLLRRRRNTLA</sequence>
<feature type="domain" description="PKD/Chitinase" evidence="11">
    <location>
        <begin position="1672"/>
        <end position="1762"/>
    </location>
</feature>
<dbReference type="InterPro" id="IPR050371">
    <property type="entry name" value="Fungal_virulence_M36"/>
</dbReference>
<dbReference type="InterPro" id="IPR024038">
    <property type="entry name" value="MYXO-CTERM"/>
</dbReference>
<keyword evidence="6" id="KW-0479">Metal-binding</keyword>
<dbReference type="Gene3D" id="1.10.390.10">
    <property type="entry name" value="Neutral Protease Domain 2"/>
    <property type="match status" value="1"/>
</dbReference>
<evidence type="ECO:0000256" key="3">
    <source>
        <dbReference type="ARBA" id="ARBA00006006"/>
    </source>
</evidence>
<evidence type="ECO:0000256" key="8">
    <source>
        <dbReference type="ARBA" id="ARBA00022833"/>
    </source>
</evidence>
<dbReference type="CDD" id="cd04818">
    <property type="entry name" value="PA_subtilisin_1"/>
    <property type="match status" value="1"/>
</dbReference>
<dbReference type="SMART" id="SM00089">
    <property type="entry name" value="PKD"/>
    <property type="match status" value="7"/>
</dbReference>
<keyword evidence="4" id="KW-0964">Secreted</keyword>
<dbReference type="NCBIfam" id="NF012211">
    <property type="entry name" value="tand_rpt_95"/>
    <property type="match status" value="4"/>
</dbReference>
<evidence type="ECO:0000256" key="9">
    <source>
        <dbReference type="ARBA" id="ARBA00023049"/>
    </source>
</evidence>
<dbReference type="SMART" id="SM00736">
    <property type="entry name" value="CADG"/>
    <property type="match status" value="3"/>
</dbReference>
<feature type="domain" description="PKD/Chitinase" evidence="11">
    <location>
        <begin position="1770"/>
        <end position="1858"/>
    </location>
</feature>
<dbReference type="Pfam" id="PF02128">
    <property type="entry name" value="Peptidase_M36"/>
    <property type="match status" value="1"/>
</dbReference>
<keyword evidence="10" id="KW-0865">Zymogen</keyword>
<evidence type="ECO:0000256" key="1">
    <source>
        <dbReference type="ARBA" id="ARBA00001947"/>
    </source>
</evidence>
<dbReference type="NCBIfam" id="NF038112">
    <property type="entry name" value="myxo_dep_M36"/>
    <property type="match status" value="1"/>
</dbReference>
<comment type="cofactor">
    <cofactor evidence="1">
        <name>Zn(2+)</name>
        <dbReference type="ChEBI" id="CHEBI:29105"/>
    </cofactor>
</comment>
<evidence type="ECO:0000256" key="6">
    <source>
        <dbReference type="ARBA" id="ARBA00022723"/>
    </source>
</evidence>
<accession>A0ABX7P7T8</accession>
<keyword evidence="9" id="KW-0482">Metalloprotease</keyword>
<evidence type="ECO:0000256" key="4">
    <source>
        <dbReference type="ARBA" id="ARBA00022525"/>
    </source>
</evidence>
<keyword evidence="5" id="KW-0645">Protease</keyword>
<dbReference type="Pfam" id="PF22352">
    <property type="entry name" value="K319L-like_PKD"/>
    <property type="match status" value="7"/>
</dbReference>